<dbReference type="EMBL" id="JACHVA010000134">
    <property type="protein sequence ID" value="MBC2603853.1"/>
    <property type="molecule type" value="Genomic_DNA"/>
</dbReference>
<feature type="signal peptide" evidence="1">
    <location>
        <begin position="1"/>
        <end position="23"/>
    </location>
</feature>
<evidence type="ECO:0000256" key="1">
    <source>
        <dbReference type="SAM" id="SignalP"/>
    </source>
</evidence>
<dbReference type="NCBIfam" id="TIGR02595">
    <property type="entry name" value="PEP_CTERM"/>
    <property type="match status" value="1"/>
</dbReference>
<comment type="caution">
    <text evidence="2">The sequence shown here is derived from an EMBL/GenBank/DDBJ whole genome shotgun (WGS) entry which is preliminary data.</text>
</comment>
<reference evidence="2 3" key="1">
    <citation type="submission" date="2020-07" db="EMBL/GenBank/DDBJ databases">
        <authorList>
            <person name="Feng X."/>
        </authorList>
    </citation>
    <scope>NUCLEOTIDE SEQUENCE [LARGE SCALE GENOMIC DNA]</scope>
    <source>
        <strain evidence="2 3">JCM14086</strain>
    </source>
</reference>
<accession>A0A7X1B3H8</accession>
<dbReference type="Proteomes" id="UP000525652">
    <property type="component" value="Unassembled WGS sequence"/>
</dbReference>
<evidence type="ECO:0000313" key="3">
    <source>
        <dbReference type="Proteomes" id="UP000525652"/>
    </source>
</evidence>
<evidence type="ECO:0000313" key="2">
    <source>
        <dbReference type="EMBL" id="MBC2603853.1"/>
    </source>
</evidence>
<name>A0A7X1B3H8_9BACT</name>
<dbReference type="InterPro" id="IPR013424">
    <property type="entry name" value="Ice-binding_C"/>
</dbReference>
<dbReference type="Gene3D" id="2.60.120.200">
    <property type="match status" value="1"/>
</dbReference>
<sequence>MRKKTILLPLLSISSILSFLPFAASGATVGYWRFENSSNVGEDSSGNGFDMTNNTAPADVDVISNASFTDFPNPVPQTGAPNAQTGNFDSPATSYLSIGDQAEFGFQNFTIESYVRLNSSSGSTTPSIIAGQFDSSDAAWQFGTTGGGSGLGANRLFLQISQGASASFTKTLVSSGDDFLLEIGKDYYVAASVNYSNPGGVEATFYIQNLTDNETIAMSTDSDTYTSLYNSSTDFTIGASYSNGSPSRYFAGWIDEVRLSDTALSQSELLSIPEPNHYGLLGSIAVLFVISLRRRKRS</sequence>
<proteinExistence type="predicted"/>
<dbReference type="SUPFAM" id="SSF49899">
    <property type="entry name" value="Concanavalin A-like lectins/glucanases"/>
    <property type="match status" value="1"/>
</dbReference>
<dbReference type="Pfam" id="PF13385">
    <property type="entry name" value="Laminin_G_3"/>
    <property type="match status" value="1"/>
</dbReference>
<dbReference type="RefSeq" id="WP_185694472.1">
    <property type="nucleotide sequence ID" value="NZ_JACHVA010000134.1"/>
</dbReference>
<keyword evidence="1" id="KW-0732">Signal</keyword>
<protein>
    <submittedName>
        <fullName evidence="2">PEP-CTERM sorting domain-containing protein</fullName>
    </submittedName>
</protein>
<gene>
    <name evidence="2" type="ORF">H5P30_18905</name>
</gene>
<keyword evidence="3" id="KW-1185">Reference proteome</keyword>
<dbReference type="InterPro" id="IPR013320">
    <property type="entry name" value="ConA-like_dom_sf"/>
</dbReference>
<feature type="chain" id="PRO_5031569380" evidence="1">
    <location>
        <begin position="24"/>
        <end position="298"/>
    </location>
</feature>
<organism evidence="2 3">
    <name type="scientific">Puniceicoccus vermicola</name>
    <dbReference type="NCBI Taxonomy" id="388746"/>
    <lineage>
        <taxon>Bacteria</taxon>
        <taxon>Pseudomonadati</taxon>
        <taxon>Verrucomicrobiota</taxon>
        <taxon>Opitutia</taxon>
        <taxon>Puniceicoccales</taxon>
        <taxon>Puniceicoccaceae</taxon>
        <taxon>Puniceicoccus</taxon>
    </lineage>
</organism>
<dbReference type="AlphaFoldDB" id="A0A7X1B3H8"/>